<dbReference type="AlphaFoldDB" id="A0AAD7FF14"/>
<gene>
    <name evidence="2" type="ORF">FB45DRAFT_1008476</name>
</gene>
<comment type="caution">
    <text evidence="2">The sequence shown here is derived from an EMBL/GenBank/DDBJ whole genome shotgun (WGS) entry which is preliminary data.</text>
</comment>
<evidence type="ECO:0000313" key="3">
    <source>
        <dbReference type="Proteomes" id="UP001221142"/>
    </source>
</evidence>
<evidence type="ECO:0008006" key="4">
    <source>
        <dbReference type="Google" id="ProtNLM"/>
    </source>
</evidence>
<evidence type="ECO:0000313" key="2">
    <source>
        <dbReference type="EMBL" id="KAJ7614829.1"/>
    </source>
</evidence>
<dbReference type="SUPFAM" id="SSF52047">
    <property type="entry name" value="RNI-like"/>
    <property type="match status" value="1"/>
</dbReference>
<dbReference type="EMBL" id="JARKIF010000025">
    <property type="protein sequence ID" value="KAJ7614829.1"/>
    <property type="molecule type" value="Genomic_DNA"/>
</dbReference>
<reference evidence="2" key="1">
    <citation type="submission" date="2023-03" db="EMBL/GenBank/DDBJ databases">
        <title>Massive genome expansion in bonnet fungi (Mycena s.s.) driven by repeated elements and novel gene families across ecological guilds.</title>
        <authorList>
            <consortium name="Lawrence Berkeley National Laboratory"/>
            <person name="Harder C.B."/>
            <person name="Miyauchi S."/>
            <person name="Viragh M."/>
            <person name="Kuo A."/>
            <person name="Thoen E."/>
            <person name="Andreopoulos B."/>
            <person name="Lu D."/>
            <person name="Skrede I."/>
            <person name="Drula E."/>
            <person name="Henrissat B."/>
            <person name="Morin E."/>
            <person name="Kohler A."/>
            <person name="Barry K."/>
            <person name="LaButti K."/>
            <person name="Morin E."/>
            <person name="Salamov A."/>
            <person name="Lipzen A."/>
            <person name="Mereny Z."/>
            <person name="Hegedus B."/>
            <person name="Baldrian P."/>
            <person name="Stursova M."/>
            <person name="Weitz H."/>
            <person name="Taylor A."/>
            <person name="Grigoriev I.V."/>
            <person name="Nagy L.G."/>
            <person name="Martin F."/>
            <person name="Kauserud H."/>
        </authorList>
    </citation>
    <scope>NUCLEOTIDE SEQUENCE</scope>
    <source>
        <strain evidence="2">9284</strain>
    </source>
</reference>
<accession>A0AAD7FF14</accession>
<feature type="compositionally biased region" description="Acidic residues" evidence="1">
    <location>
        <begin position="472"/>
        <end position="483"/>
    </location>
</feature>
<name>A0AAD7FF14_9AGAR</name>
<dbReference type="Proteomes" id="UP001221142">
    <property type="component" value="Unassembled WGS sequence"/>
</dbReference>
<protein>
    <recommendedName>
        <fullName evidence="4">F-box domain-containing protein</fullName>
    </recommendedName>
</protein>
<organism evidence="2 3">
    <name type="scientific">Roridomyces roridus</name>
    <dbReference type="NCBI Taxonomy" id="1738132"/>
    <lineage>
        <taxon>Eukaryota</taxon>
        <taxon>Fungi</taxon>
        <taxon>Dikarya</taxon>
        <taxon>Basidiomycota</taxon>
        <taxon>Agaricomycotina</taxon>
        <taxon>Agaricomycetes</taxon>
        <taxon>Agaricomycetidae</taxon>
        <taxon>Agaricales</taxon>
        <taxon>Marasmiineae</taxon>
        <taxon>Mycenaceae</taxon>
        <taxon>Roridomyces</taxon>
    </lineage>
</organism>
<evidence type="ECO:0000256" key="1">
    <source>
        <dbReference type="SAM" id="MobiDB-lite"/>
    </source>
</evidence>
<dbReference type="Gene3D" id="3.80.10.10">
    <property type="entry name" value="Ribonuclease Inhibitor"/>
    <property type="match status" value="1"/>
</dbReference>
<proteinExistence type="predicted"/>
<dbReference type="InterPro" id="IPR032675">
    <property type="entry name" value="LRR_dom_sf"/>
</dbReference>
<feature type="region of interest" description="Disordered" evidence="1">
    <location>
        <begin position="458"/>
        <end position="518"/>
    </location>
</feature>
<sequence length="518" mass="58314">MAHPTVFPLPTEILLEVLDSLCPNPAANPIRIPTLVLPAIEIFSSVCPWWWNAAHSQPRFWKHYFVSLPREVWDGDRFEALIDHLEYYLEYAPPLISCHVTVGPGPGPAYWLRRLFVRYASRLESLILHLSSSTLATFQQGPPLLFPDLNELSIILPAIVQERGRIRLHGLSQTFANVPRLTVLSVFVGGTSRAGSAHRGSFVNGLPLYDTLTRLTVTCIWISATESRRFWVLCPQLESCTLWLSDFGNELGVQQAIVHLARLRELDITYRYLSPEPFVSLSAPQLVILTMSMEANEDIGDFPHEALLAFQTRSNYELTEFHLVQVNFVEQAGRVLAVLEATRSLQRLTLRWTSFLDFWPQDLEMDNLLESMARNHPVTPNTMDILPMLRSLEIDLVSPYEPSVWDILRSRARQLTTVRLYVLKFEVAVANCTEVYRREIEDLHSRHRGLQITFAGIGSFGDEQGSDTPSAECDESSESDSDGSEAGSVSTEATSVAEEDEPPSHSGSSDIFSDETSE</sequence>
<keyword evidence="3" id="KW-1185">Reference proteome</keyword>